<organism evidence="1 2">
    <name type="scientific">Leisingera aquaemixtae</name>
    <dbReference type="NCBI Taxonomy" id="1396826"/>
    <lineage>
        <taxon>Bacteria</taxon>
        <taxon>Pseudomonadati</taxon>
        <taxon>Pseudomonadota</taxon>
        <taxon>Alphaproteobacteria</taxon>
        <taxon>Rhodobacterales</taxon>
        <taxon>Roseobacteraceae</taxon>
        <taxon>Leisingera</taxon>
    </lineage>
</organism>
<sequence>MRHQMRIALVQQAVGVEHGDNNAIGAVDELAARNADVVVLLAGVEIRLAFIQALDVDAADAVVVEHRIQHLAVLEAARGIQPVAGVAFKEAVRHQHPLRRVAVRGGGGLDAVAQRFAEMAAGHLGVIAADDADLVEAALERALVQREAVAVQHVDMHRDIAGKRAVLDSDPIAFDHQDALGVVIGTRHRLGAAVAGFRRVHHVEGDIVHRHPVGQEEQRRGVGGRCGAHIQARALLGGEGEILRQPQVRPRDLVGVLKNQRVAGLEFLARQQRRERAGDILTRGPAEVRRMPNGHVISFHWQSAAEWCGRHSYIPKQC</sequence>
<proteinExistence type="predicted"/>
<name>A0A0N7M579_9RHOB</name>
<accession>A0A0N7M579</accession>
<reference evidence="1 2" key="1">
    <citation type="submission" date="2015-09" db="EMBL/GenBank/DDBJ databases">
        <authorList>
            <consortium name="Swine Surveillance"/>
        </authorList>
    </citation>
    <scope>NUCLEOTIDE SEQUENCE [LARGE SCALE GENOMIC DNA]</scope>
    <source>
        <strain evidence="1 2">CECT 8399</strain>
    </source>
</reference>
<dbReference type="EMBL" id="CYSR01000032">
    <property type="protein sequence ID" value="CUI01682.1"/>
    <property type="molecule type" value="Genomic_DNA"/>
</dbReference>
<protein>
    <submittedName>
        <fullName evidence="1">Uncharacterized protein</fullName>
    </submittedName>
</protein>
<evidence type="ECO:0000313" key="2">
    <source>
        <dbReference type="Proteomes" id="UP000051326"/>
    </source>
</evidence>
<dbReference type="AlphaFoldDB" id="A0A0N7M579"/>
<dbReference type="Proteomes" id="UP000051326">
    <property type="component" value="Unassembled WGS sequence"/>
</dbReference>
<evidence type="ECO:0000313" key="1">
    <source>
        <dbReference type="EMBL" id="CUI01682.1"/>
    </source>
</evidence>
<gene>
    <name evidence="1" type="ORF">PHA8399_03828</name>
</gene>